<dbReference type="AlphaFoldDB" id="A5BCU3"/>
<dbReference type="ExpressionAtlas" id="A5BCU3">
    <property type="expression patterns" value="baseline and differential"/>
</dbReference>
<evidence type="ECO:0000256" key="1">
    <source>
        <dbReference type="SAM" id="MobiDB-lite"/>
    </source>
</evidence>
<protein>
    <submittedName>
        <fullName evidence="2">Uncharacterized protein</fullName>
    </submittedName>
</protein>
<feature type="compositionally biased region" description="Basic residues" evidence="1">
    <location>
        <begin position="67"/>
        <end position="77"/>
    </location>
</feature>
<gene>
    <name evidence="2" type="ORF">VITISV_029640</name>
</gene>
<name>A5BCU3_VITVI</name>
<sequence length="134" mass="15115">MKANPTPKKRSISLQYDIVSTLSEANRLVSSQKKLRRLPHIFTRVLELPFRSDADVSVTETPEPPPVRRHHRRRGRRCPNPDNPTPPWRHEGGDQRQELSGFVPGRTGGGARSRFVAVPAPGVDVARDGERRLQ</sequence>
<organism evidence="2">
    <name type="scientific">Vitis vinifera</name>
    <name type="common">Grape</name>
    <dbReference type="NCBI Taxonomy" id="29760"/>
    <lineage>
        <taxon>Eukaryota</taxon>
        <taxon>Viridiplantae</taxon>
        <taxon>Streptophyta</taxon>
        <taxon>Embryophyta</taxon>
        <taxon>Tracheophyta</taxon>
        <taxon>Spermatophyta</taxon>
        <taxon>Magnoliopsida</taxon>
        <taxon>eudicotyledons</taxon>
        <taxon>Gunneridae</taxon>
        <taxon>Pentapetalae</taxon>
        <taxon>rosids</taxon>
        <taxon>Vitales</taxon>
        <taxon>Vitaceae</taxon>
        <taxon>Viteae</taxon>
        <taxon>Vitis</taxon>
    </lineage>
</organism>
<dbReference type="PANTHER" id="PTHR33879:SF3">
    <property type="entry name" value="17.6 KDA CLASS II HEAT SHOCK PROTEIN-RELATED"/>
    <property type="match status" value="1"/>
</dbReference>
<dbReference type="EMBL" id="AM454837">
    <property type="protein sequence ID" value="CAN76721.1"/>
    <property type="molecule type" value="Genomic_DNA"/>
</dbReference>
<evidence type="ECO:0000313" key="2">
    <source>
        <dbReference type="EMBL" id="CAN76721.1"/>
    </source>
</evidence>
<accession>A5BCU3</accession>
<proteinExistence type="predicted"/>
<dbReference type="PANTHER" id="PTHR33879">
    <property type="entry name" value="17.6 KDA CLASS II HEAT SHOCK PROTEIN-RELATED"/>
    <property type="match status" value="1"/>
</dbReference>
<feature type="region of interest" description="Disordered" evidence="1">
    <location>
        <begin position="54"/>
        <end position="114"/>
    </location>
</feature>
<reference evidence="2" key="1">
    <citation type="journal article" date="2007" name="PLoS ONE">
        <title>The first genome sequence of an elite grapevine cultivar (Pinot noir Vitis vinifera L.): coping with a highly heterozygous genome.</title>
        <authorList>
            <person name="Velasco R."/>
            <person name="Zharkikh A."/>
            <person name="Troggio M."/>
            <person name="Cartwright D.A."/>
            <person name="Cestaro A."/>
            <person name="Pruss D."/>
            <person name="Pindo M."/>
            <person name="FitzGerald L.M."/>
            <person name="Vezzulli S."/>
            <person name="Reid J."/>
            <person name="Malacarne G."/>
            <person name="Iliev D."/>
            <person name="Coppola G."/>
            <person name="Wardell B."/>
            <person name="Micheletti D."/>
            <person name="Macalma T."/>
            <person name="Facci M."/>
            <person name="Mitchell J.T."/>
            <person name="Perazzolli M."/>
            <person name="Eldredge G."/>
            <person name="Gatto P."/>
            <person name="Oyzerski R."/>
            <person name="Moretto M."/>
            <person name="Gutin N."/>
            <person name="Stefanini M."/>
            <person name="Chen Y."/>
            <person name="Segala C."/>
            <person name="Davenport C."/>
            <person name="Dematte L."/>
            <person name="Mraz A."/>
            <person name="Battilana J."/>
            <person name="Stormo K."/>
            <person name="Costa F."/>
            <person name="Tao Q."/>
            <person name="Si-Ammour A."/>
            <person name="Harkins T."/>
            <person name="Lackey A."/>
            <person name="Perbost C."/>
            <person name="Taillon B."/>
            <person name="Stella A."/>
            <person name="Solovyev V."/>
            <person name="Fawcett J.A."/>
            <person name="Sterck L."/>
            <person name="Vandepoele K."/>
            <person name="Grando S.M."/>
            <person name="Toppo S."/>
            <person name="Moser C."/>
            <person name="Lanchbury J."/>
            <person name="Bogden R."/>
            <person name="Skolnick M."/>
            <person name="Sgaramella V."/>
            <person name="Bhatnagar S.K."/>
            <person name="Fontana P."/>
            <person name="Gutin A."/>
            <person name="Van de Peer Y."/>
            <person name="Salamini F."/>
            <person name="Viola R."/>
        </authorList>
    </citation>
    <scope>NUCLEOTIDE SEQUENCE</scope>
</reference>
<feature type="compositionally biased region" description="Basic and acidic residues" evidence="1">
    <location>
        <begin position="88"/>
        <end position="97"/>
    </location>
</feature>